<comment type="caution">
    <text evidence="2">The sequence shown here is derived from an EMBL/GenBank/DDBJ whole genome shotgun (WGS) entry which is preliminary data.</text>
</comment>
<gene>
    <name evidence="2" type="ORF">ACR52_15135</name>
</gene>
<keyword evidence="1" id="KW-0812">Transmembrane</keyword>
<keyword evidence="3" id="KW-1185">Reference proteome</keyword>
<dbReference type="EMBL" id="LFMW01000009">
    <property type="protein sequence ID" value="KMT54806.1"/>
    <property type="molecule type" value="Genomic_DNA"/>
</dbReference>
<sequence>MDLTWVNVVDTAVKIGLGAFIATLAAYITVIKNHSYEREKELRTVFYKLQEEKKAKYVELLVLSQELIQDHLYSSCSASADIYKKYFRAFNEVQIISGDAIRVAAYSLVADVQSFASLNKNQQELKLVDGMLALAREKLSYFQKLAQLEVSESYKKSR</sequence>
<dbReference type="OrthoDB" id="6197127at2"/>
<organism evidence="2 3">
    <name type="scientific">Pseudomonas fildesensis</name>
    <dbReference type="NCBI Taxonomy" id="1674920"/>
    <lineage>
        <taxon>Bacteria</taxon>
        <taxon>Pseudomonadati</taxon>
        <taxon>Pseudomonadota</taxon>
        <taxon>Gammaproteobacteria</taxon>
        <taxon>Pseudomonadales</taxon>
        <taxon>Pseudomonadaceae</taxon>
        <taxon>Pseudomonas</taxon>
    </lineage>
</organism>
<accession>A0A0J8ISS9</accession>
<keyword evidence="1" id="KW-1133">Transmembrane helix</keyword>
<evidence type="ECO:0000313" key="2">
    <source>
        <dbReference type="EMBL" id="KMT54806.1"/>
    </source>
</evidence>
<protein>
    <recommendedName>
        <fullName evidence="4">Peptidase M14</fullName>
    </recommendedName>
</protein>
<proteinExistence type="predicted"/>
<name>A0A0J8ISS9_9PSED</name>
<dbReference type="Proteomes" id="UP000037551">
    <property type="component" value="Unassembled WGS sequence"/>
</dbReference>
<evidence type="ECO:0008006" key="4">
    <source>
        <dbReference type="Google" id="ProtNLM"/>
    </source>
</evidence>
<keyword evidence="1" id="KW-0472">Membrane</keyword>
<evidence type="ECO:0000256" key="1">
    <source>
        <dbReference type="SAM" id="Phobius"/>
    </source>
</evidence>
<dbReference type="RefSeq" id="WP_048725496.1">
    <property type="nucleotide sequence ID" value="NZ_LFMW01000009.1"/>
</dbReference>
<feature type="transmembrane region" description="Helical" evidence="1">
    <location>
        <begin position="12"/>
        <end position="30"/>
    </location>
</feature>
<reference evidence="2 3" key="1">
    <citation type="submission" date="2015-06" db="EMBL/GenBank/DDBJ databases">
        <title>Draft genome sequence of an Antarctic Pseudomonas sp. strain KG01 with full potential for biotechnological applications.</title>
        <authorList>
            <person name="Pavlov M.S."/>
            <person name="Lira F."/>
            <person name="Martinez J.L."/>
            <person name="Marshall S.H."/>
        </authorList>
    </citation>
    <scope>NUCLEOTIDE SEQUENCE [LARGE SCALE GENOMIC DNA]</scope>
    <source>
        <strain evidence="2 3">KG01</strain>
    </source>
</reference>
<dbReference type="PATRIC" id="fig|1674920.3.peg.943"/>
<evidence type="ECO:0000313" key="3">
    <source>
        <dbReference type="Proteomes" id="UP000037551"/>
    </source>
</evidence>
<dbReference type="AlphaFoldDB" id="A0A0J8ISS9"/>